<evidence type="ECO:0000313" key="5">
    <source>
        <dbReference type="Proteomes" id="UP000243073"/>
    </source>
</evidence>
<feature type="domain" description="EAL" evidence="3">
    <location>
        <begin position="141"/>
        <end position="394"/>
    </location>
</feature>
<dbReference type="Gene3D" id="3.40.50.2300">
    <property type="match status" value="1"/>
</dbReference>
<dbReference type="InterPro" id="IPR001789">
    <property type="entry name" value="Sig_transdc_resp-reg_receiver"/>
</dbReference>
<dbReference type="STRING" id="1414654.BFR47_00275"/>
<dbReference type="SMART" id="SM00052">
    <property type="entry name" value="EAL"/>
    <property type="match status" value="1"/>
</dbReference>
<comment type="caution">
    <text evidence="4">The sequence shown here is derived from an EMBL/GenBank/DDBJ whole genome shotgun (WGS) entry which is preliminary data.</text>
</comment>
<evidence type="ECO:0000259" key="2">
    <source>
        <dbReference type="PROSITE" id="PS50110"/>
    </source>
</evidence>
<dbReference type="OrthoDB" id="9812358at2"/>
<name>A0A1J4QH40_9GAMM</name>
<dbReference type="Pfam" id="PF00563">
    <property type="entry name" value="EAL"/>
    <property type="match status" value="1"/>
</dbReference>
<reference evidence="4 5" key="1">
    <citation type="submission" date="2016-07" db="EMBL/GenBank/DDBJ databases">
        <title>Draft Genome Sequence of Oceanisphaera psychrotolerans, isolated from coastal sediment samples.</title>
        <authorList>
            <person name="Zhuo S."/>
            <person name="Ruan Z."/>
        </authorList>
    </citation>
    <scope>NUCLEOTIDE SEQUENCE [LARGE SCALE GENOMIC DNA]</scope>
    <source>
        <strain evidence="4 5">LAM-WHM-ZC</strain>
    </source>
</reference>
<dbReference type="PROSITE" id="PS50110">
    <property type="entry name" value="RESPONSE_REGULATORY"/>
    <property type="match status" value="1"/>
</dbReference>
<gene>
    <name evidence="4" type="ORF">BFR47_00275</name>
</gene>
<keyword evidence="1" id="KW-0597">Phosphoprotein</keyword>
<proteinExistence type="predicted"/>
<protein>
    <recommendedName>
        <fullName evidence="6">Histidine kinase</fullName>
    </recommendedName>
</protein>
<dbReference type="SUPFAM" id="SSF141868">
    <property type="entry name" value="EAL domain-like"/>
    <property type="match status" value="1"/>
</dbReference>
<organism evidence="4 5">
    <name type="scientific">Oceanisphaera psychrotolerans</name>
    <dbReference type="NCBI Taxonomy" id="1414654"/>
    <lineage>
        <taxon>Bacteria</taxon>
        <taxon>Pseudomonadati</taxon>
        <taxon>Pseudomonadota</taxon>
        <taxon>Gammaproteobacteria</taxon>
        <taxon>Aeromonadales</taxon>
        <taxon>Aeromonadaceae</taxon>
        <taxon>Oceanisphaera</taxon>
    </lineage>
</organism>
<dbReference type="CDD" id="cd01948">
    <property type="entry name" value="EAL"/>
    <property type="match status" value="1"/>
</dbReference>
<dbReference type="PANTHER" id="PTHR33121">
    <property type="entry name" value="CYCLIC DI-GMP PHOSPHODIESTERASE PDEF"/>
    <property type="match status" value="1"/>
</dbReference>
<dbReference type="Proteomes" id="UP000243073">
    <property type="component" value="Unassembled WGS sequence"/>
</dbReference>
<dbReference type="PANTHER" id="PTHR33121:SF79">
    <property type="entry name" value="CYCLIC DI-GMP PHOSPHODIESTERASE PDED-RELATED"/>
    <property type="match status" value="1"/>
</dbReference>
<feature type="domain" description="Response regulatory" evidence="2">
    <location>
        <begin position="8"/>
        <end position="130"/>
    </location>
</feature>
<evidence type="ECO:0008006" key="6">
    <source>
        <dbReference type="Google" id="ProtNLM"/>
    </source>
</evidence>
<dbReference type="Pfam" id="PF00072">
    <property type="entry name" value="Response_reg"/>
    <property type="match status" value="1"/>
</dbReference>
<dbReference type="InterPro" id="IPR001633">
    <property type="entry name" value="EAL_dom"/>
</dbReference>
<dbReference type="PROSITE" id="PS50883">
    <property type="entry name" value="EAL"/>
    <property type="match status" value="1"/>
</dbReference>
<dbReference type="SMART" id="SM00448">
    <property type="entry name" value="REC"/>
    <property type="match status" value="1"/>
</dbReference>
<dbReference type="GO" id="GO:0071111">
    <property type="term" value="F:cyclic-guanylate-specific phosphodiesterase activity"/>
    <property type="evidence" value="ECO:0007669"/>
    <property type="project" value="InterPro"/>
</dbReference>
<dbReference type="RefSeq" id="WP_071471955.1">
    <property type="nucleotide sequence ID" value="NZ_MDKE01000011.1"/>
</dbReference>
<evidence type="ECO:0000256" key="1">
    <source>
        <dbReference type="PROSITE-ProRule" id="PRU00169"/>
    </source>
</evidence>
<dbReference type="AlphaFoldDB" id="A0A1J4QH40"/>
<dbReference type="InterPro" id="IPR035919">
    <property type="entry name" value="EAL_sf"/>
</dbReference>
<sequence>MNKNDDIKVLIVDDDLFSLKLMAHMVRQQGDYRVDTCESARRSLERILSREQNPDLILMDLNMPEMDGLELIRRLGDFGYGGALALVSGQSKRILRASEELSRSYDINVLGHLEKPVCSTQLSLMLGRLEINEPKPPPKKHPFTMEDILSAVENREFINYYQPKVSLSDGEVKGVEALVRWRHPEHGIIFPDQFIHLVEHYGYINELTRLVLENALDDARLWRGAGDPFTVAINISMLSLASLGFMDSLYPLIYSKGMSPGDFVFEITESRVLDDRRQPLEILTRLKLKGFELAIDDFGTAYSNLSKLSDYPFGELKIDRSFIHGITDSRSKATFYHACLALAREYGMTVVAEGVETREDWAFLKSTGCDVAQGYFISRPIPADDIAAWLSGWKASV</sequence>
<dbReference type="InterPro" id="IPR050706">
    <property type="entry name" value="Cyclic-di-GMP_PDE-like"/>
</dbReference>
<dbReference type="SUPFAM" id="SSF52172">
    <property type="entry name" value="CheY-like"/>
    <property type="match status" value="1"/>
</dbReference>
<dbReference type="EMBL" id="MDKE01000011">
    <property type="protein sequence ID" value="OIN12180.1"/>
    <property type="molecule type" value="Genomic_DNA"/>
</dbReference>
<dbReference type="GO" id="GO:0000160">
    <property type="term" value="P:phosphorelay signal transduction system"/>
    <property type="evidence" value="ECO:0007669"/>
    <property type="project" value="InterPro"/>
</dbReference>
<evidence type="ECO:0000259" key="3">
    <source>
        <dbReference type="PROSITE" id="PS50883"/>
    </source>
</evidence>
<dbReference type="InterPro" id="IPR011006">
    <property type="entry name" value="CheY-like_superfamily"/>
</dbReference>
<accession>A0A1J4QH40</accession>
<evidence type="ECO:0000313" key="4">
    <source>
        <dbReference type="EMBL" id="OIN12180.1"/>
    </source>
</evidence>
<dbReference type="Gene3D" id="3.20.20.450">
    <property type="entry name" value="EAL domain"/>
    <property type="match status" value="1"/>
</dbReference>
<feature type="modified residue" description="4-aspartylphosphate" evidence="1">
    <location>
        <position position="60"/>
    </location>
</feature>
<keyword evidence="5" id="KW-1185">Reference proteome</keyword>